<keyword evidence="5" id="KW-0285">Flavoprotein</keyword>
<dbReference type="GO" id="GO:0010133">
    <property type="term" value="P:L-proline catabolic process to L-glutamate"/>
    <property type="evidence" value="ECO:0007669"/>
    <property type="project" value="TreeGrafter"/>
</dbReference>
<protein>
    <recommendedName>
        <fullName evidence="2 5">Proline dehydrogenase</fullName>
        <ecNumber evidence="2 5">1.5.5.2</ecNumber>
    </recommendedName>
</protein>
<dbReference type="FunCoup" id="A0A5J5F879">
    <property type="interactions" value="46"/>
</dbReference>
<name>A0A5J5F879_9PEZI</name>
<keyword evidence="9" id="KW-1185">Reference proteome</keyword>
<dbReference type="EC" id="1.5.5.2" evidence="2 5"/>
<comment type="cofactor">
    <cofactor evidence="5">
        <name>FAD</name>
        <dbReference type="ChEBI" id="CHEBI:57692"/>
    </cofactor>
</comment>
<feature type="domain" description="Proline dehydrogenase" evidence="7">
    <location>
        <begin position="115"/>
        <end position="394"/>
    </location>
</feature>
<dbReference type="Pfam" id="PF01619">
    <property type="entry name" value="Pro_dh"/>
    <property type="match status" value="1"/>
</dbReference>
<dbReference type="AlphaFoldDB" id="A0A5J5F879"/>
<dbReference type="InParanoid" id="A0A5J5F879"/>
<feature type="region of interest" description="Disordered" evidence="6">
    <location>
        <begin position="24"/>
        <end position="45"/>
    </location>
</feature>
<evidence type="ECO:0000256" key="2">
    <source>
        <dbReference type="ARBA" id="ARBA00012695"/>
    </source>
</evidence>
<evidence type="ECO:0000313" key="9">
    <source>
        <dbReference type="Proteomes" id="UP000326924"/>
    </source>
</evidence>
<comment type="function">
    <text evidence="5">Converts proline to delta-1-pyrroline-5-carboxylate.</text>
</comment>
<dbReference type="InterPro" id="IPR002872">
    <property type="entry name" value="Proline_DH_dom"/>
</dbReference>
<comment type="catalytic activity">
    <reaction evidence="5">
        <text>L-proline + a quinone = (S)-1-pyrroline-5-carboxylate + a quinol + H(+)</text>
        <dbReference type="Rhea" id="RHEA:23784"/>
        <dbReference type="ChEBI" id="CHEBI:15378"/>
        <dbReference type="ChEBI" id="CHEBI:17388"/>
        <dbReference type="ChEBI" id="CHEBI:24646"/>
        <dbReference type="ChEBI" id="CHEBI:60039"/>
        <dbReference type="ChEBI" id="CHEBI:132124"/>
        <dbReference type="EC" id="1.5.5.2"/>
    </reaction>
</comment>
<keyword evidence="5" id="KW-0274">FAD</keyword>
<dbReference type="GO" id="GO:0005739">
    <property type="term" value="C:mitochondrion"/>
    <property type="evidence" value="ECO:0007669"/>
    <property type="project" value="TreeGrafter"/>
</dbReference>
<evidence type="ECO:0000256" key="4">
    <source>
        <dbReference type="ARBA" id="ARBA00023062"/>
    </source>
</evidence>
<gene>
    <name evidence="8" type="ORF">FN846DRAFT_929761</name>
</gene>
<dbReference type="EMBL" id="VXIS01000015">
    <property type="protein sequence ID" value="KAA8913378.1"/>
    <property type="molecule type" value="Genomic_DNA"/>
</dbReference>
<comment type="caution">
    <text evidence="8">The sequence shown here is derived from an EMBL/GenBank/DDBJ whole genome shotgun (WGS) entry which is preliminary data.</text>
</comment>
<evidence type="ECO:0000256" key="5">
    <source>
        <dbReference type="RuleBase" id="RU364054"/>
    </source>
</evidence>
<evidence type="ECO:0000256" key="6">
    <source>
        <dbReference type="SAM" id="MobiDB-lite"/>
    </source>
</evidence>
<dbReference type="Gene3D" id="3.20.20.220">
    <property type="match status" value="1"/>
</dbReference>
<dbReference type="GO" id="GO:0004657">
    <property type="term" value="F:proline dehydrogenase activity"/>
    <property type="evidence" value="ECO:0007669"/>
    <property type="project" value="UniProtKB-EC"/>
</dbReference>
<reference evidence="8 9" key="1">
    <citation type="submission" date="2019-09" db="EMBL/GenBank/DDBJ databases">
        <title>Draft genome of the ectomycorrhizal ascomycete Sphaerosporella brunnea.</title>
        <authorList>
            <consortium name="DOE Joint Genome Institute"/>
            <person name="Benucci G.M."/>
            <person name="Marozzi G."/>
            <person name="Antonielli L."/>
            <person name="Sanchez S."/>
            <person name="Marco P."/>
            <person name="Wang X."/>
            <person name="Falini L.B."/>
            <person name="Barry K."/>
            <person name="Haridas S."/>
            <person name="Lipzen A."/>
            <person name="Labutti K."/>
            <person name="Grigoriev I.V."/>
            <person name="Murat C."/>
            <person name="Martin F."/>
            <person name="Albertini E."/>
            <person name="Donnini D."/>
            <person name="Bonito G."/>
        </authorList>
    </citation>
    <scope>NUCLEOTIDE SEQUENCE [LARGE SCALE GENOMIC DNA]</scope>
    <source>
        <strain evidence="8 9">Sb_GMNB300</strain>
    </source>
</reference>
<evidence type="ECO:0000259" key="7">
    <source>
        <dbReference type="Pfam" id="PF01619"/>
    </source>
</evidence>
<proteinExistence type="inferred from homology"/>
<dbReference type="PANTHER" id="PTHR13914:SF0">
    <property type="entry name" value="PROLINE DEHYDROGENASE 1, MITOCHONDRIAL"/>
    <property type="match status" value="1"/>
</dbReference>
<accession>A0A5J5F879</accession>
<evidence type="ECO:0000313" key="8">
    <source>
        <dbReference type="EMBL" id="KAA8913378.1"/>
    </source>
</evidence>
<dbReference type="InterPro" id="IPR015659">
    <property type="entry name" value="Proline_oxidase"/>
</dbReference>
<dbReference type="SUPFAM" id="SSF51730">
    <property type="entry name" value="FAD-linked oxidoreductase"/>
    <property type="match status" value="1"/>
</dbReference>
<sequence>MATALRLTSRRLLQPRALARFQSTLTVPGTAATPPPPQKETDAPLSRLPTSSLVRALMLHQITSRPSLLSLGSKVMLKTADRIDSLAPLKWVVDKSFYAHFCAGSTPAEIATTMSYLRSLGYSGIILNYAREVEHAVNASTAAGLSEIAQWREGQLRTIALTSPGDFVAMKLSGAGSLCLPLLEAQRPCTDVSELIAALDEICAAAAERGVGLLVDAEQAALQQGVDKWTLHYMRKFNTGRKAVVYNTYQMYLKRSTGVLEAHLKQASQEGWRLGVKLVRGAYLHTDPRELIHDTKAHTDAAYDEAADMLIKNGVDTVVASHNKESVTKALHAARGREKDGMLVFAQLMGMADDLSLSLVGRAQVLKYAVWGSTGECVKYLLRRAEENREAVGRSEESYCAVVNELKRRFGMSA</sequence>
<evidence type="ECO:0000256" key="1">
    <source>
        <dbReference type="ARBA" id="ARBA00005869"/>
    </source>
</evidence>
<dbReference type="PANTHER" id="PTHR13914">
    <property type="entry name" value="PROLINE OXIDASE"/>
    <property type="match status" value="1"/>
</dbReference>
<keyword evidence="3 5" id="KW-0560">Oxidoreductase</keyword>
<dbReference type="OrthoDB" id="5464at2759"/>
<evidence type="ECO:0000256" key="3">
    <source>
        <dbReference type="ARBA" id="ARBA00023002"/>
    </source>
</evidence>
<dbReference type="InterPro" id="IPR029041">
    <property type="entry name" value="FAD-linked_oxidoreductase-like"/>
</dbReference>
<comment type="similarity">
    <text evidence="1 5">Belongs to the proline oxidase family.</text>
</comment>
<dbReference type="Proteomes" id="UP000326924">
    <property type="component" value="Unassembled WGS sequence"/>
</dbReference>
<organism evidence="8 9">
    <name type="scientific">Sphaerosporella brunnea</name>
    <dbReference type="NCBI Taxonomy" id="1250544"/>
    <lineage>
        <taxon>Eukaryota</taxon>
        <taxon>Fungi</taxon>
        <taxon>Dikarya</taxon>
        <taxon>Ascomycota</taxon>
        <taxon>Pezizomycotina</taxon>
        <taxon>Pezizomycetes</taxon>
        <taxon>Pezizales</taxon>
        <taxon>Pyronemataceae</taxon>
        <taxon>Sphaerosporella</taxon>
    </lineage>
</organism>
<keyword evidence="4 5" id="KW-0642">Proline metabolism</keyword>
<dbReference type="GO" id="GO:0071949">
    <property type="term" value="F:FAD binding"/>
    <property type="evidence" value="ECO:0007669"/>
    <property type="project" value="TreeGrafter"/>
</dbReference>